<feature type="region of interest" description="Disordered" evidence="5">
    <location>
        <begin position="445"/>
        <end position="466"/>
    </location>
</feature>
<dbReference type="GO" id="GO:0005886">
    <property type="term" value="C:plasma membrane"/>
    <property type="evidence" value="ECO:0007669"/>
    <property type="project" value="TreeGrafter"/>
</dbReference>
<feature type="region of interest" description="Disordered" evidence="5">
    <location>
        <begin position="68"/>
        <end position="88"/>
    </location>
</feature>
<dbReference type="GO" id="GO:0004930">
    <property type="term" value="F:G protein-coupled receptor activity"/>
    <property type="evidence" value="ECO:0007669"/>
    <property type="project" value="InterPro"/>
</dbReference>
<protein>
    <submittedName>
        <fullName evidence="7">Uncharacterized protein</fullName>
    </submittedName>
</protein>
<evidence type="ECO:0000313" key="8">
    <source>
        <dbReference type="Proteomes" id="UP000240493"/>
    </source>
</evidence>
<evidence type="ECO:0000256" key="2">
    <source>
        <dbReference type="ARBA" id="ARBA00022692"/>
    </source>
</evidence>
<sequence length="515" mass="57335">MPEGELPIEGQSLGPLTSSLRSGLTAITVLSCISFVSAATLFIYLTYKIVAWQLFVREENEDRFRYTHRGEGEQENQPQQDVHRAGHEASASQHAADFTLGIDGVFNSPSRESQDASVKGDANLPQDPGPPIRPLKGAPNQFLILIYNLLIADLHQSIAFALNSTWINRNAILVDTKTCWAQGFFVSTGDLSSSLFITLIAIHTFFSVVKGYRPSQRLLYLSIGLVWLFVYFISTLPIAITNNGREHGGLFVRAGAWCWINSEYERLRLLTHYLWIFISLGVTSGLYIGIWISLRKQARRRRAANPDGSTDLGHQSDHNPAFLIYPVIYVMCTLPLATERVASMAGADIPLGYFCFAGALISLNGFFDCVLFGTTRHSIIFASKYDLDAADTGVGTIAFLQTPKARRYGNMIWVQGGEGRRRRKMEPKTTGGWWSWQRLAEHSSNIRNQEKRRIPRGSSQESLRGPGIQMDLVTTVVVEVEEGKDRDIRFPDPVASGSPSVNSTERDAVSTRRAI</sequence>
<reference evidence="7 8" key="1">
    <citation type="submission" date="2016-07" db="EMBL/GenBank/DDBJ databases">
        <title>Multiple horizontal gene transfer events from other fungi enriched the ability of initially mycotrophic Trichoderma (Ascomycota) to feed on dead plant biomass.</title>
        <authorList>
            <consortium name="DOE Joint Genome Institute"/>
            <person name="Aerts A."/>
            <person name="Atanasova L."/>
            <person name="Chenthamara K."/>
            <person name="Zhang J."/>
            <person name="Grujic M."/>
            <person name="Henrissat B."/>
            <person name="Kuo A."/>
            <person name="Salamov A."/>
            <person name="Lipzen A."/>
            <person name="Labutti K."/>
            <person name="Barry K."/>
            <person name="Miao Y."/>
            <person name="Rahimi M.J."/>
            <person name="Shen Q."/>
            <person name="Grigoriev I.V."/>
            <person name="Kubicek C.P."/>
            <person name="Druzhinina I.S."/>
        </authorList>
    </citation>
    <scope>NUCLEOTIDE SEQUENCE [LARGE SCALE GENOMIC DNA]</scope>
    <source>
        <strain evidence="7 8">CBS 433.97</strain>
    </source>
</reference>
<dbReference type="Pfam" id="PF00001">
    <property type="entry name" value="7tm_1"/>
    <property type="match status" value="1"/>
</dbReference>
<feature type="region of interest" description="Disordered" evidence="5">
    <location>
        <begin position="110"/>
        <end position="132"/>
    </location>
</feature>
<evidence type="ECO:0000256" key="5">
    <source>
        <dbReference type="SAM" id="MobiDB-lite"/>
    </source>
</evidence>
<dbReference type="Proteomes" id="UP000240493">
    <property type="component" value="Unassembled WGS sequence"/>
</dbReference>
<feature type="transmembrane region" description="Helical" evidence="6">
    <location>
        <begin position="24"/>
        <end position="47"/>
    </location>
</feature>
<evidence type="ECO:0000256" key="6">
    <source>
        <dbReference type="SAM" id="Phobius"/>
    </source>
</evidence>
<keyword evidence="2 6" id="KW-0812">Transmembrane</keyword>
<evidence type="ECO:0000256" key="3">
    <source>
        <dbReference type="ARBA" id="ARBA00022989"/>
    </source>
</evidence>
<proteinExistence type="predicted"/>
<gene>
    <name evidence="7" type="ORF">M441DRAFT_23422</name>
</gene>
<dbReference type="SUPFAM" id="SSF81321">
    <property type="entry name" value="Family A G protein-coupled receptor-like"/>
    <property type="match status" value="1"/>
</dbReference>
<dbReference type="OrthoDB" id="100006at2759"/>
<comment type="subcellular location">
    <subcellularLocation>
        <location evidence="1">Membrane</location>
        <topology evidence="1">Multi-pass membrane protein</topology>
    </subcellularLocation>
</comment>
<feature type="transmembrane region" description="Helical" evidence="6">
    <location>
        <begin position="142"/>
        <end position="162"/>
    </location>
</feature>
<organism evidence="7 8">
    <name type="scientific">Trichoderma asperellum (strain ATCC 204424 / CBS 433.97 / NBRC 101777)</name>
    <dbReference type="NCBI Taxonomy" id="1042311"/>
    <lineage>
        <taxon>Eukaryota</taxon>
        <taxon>Fungi</taxon>
        <taxon>Dikarya</taxon>
        <taxon>Ascomycota</taxon>
        <taxon>Pezizomycotina</taxon>
        <taxon>Sordariomycetes</taxon>
        <taxon>Hypocreomycetidae</taxon>
        <taxon>Hypocreales</taxon>
        <taxon>Hypocreaceae</taxon>
        <taxon>Trichoderma</taxon>
    </lineage>
</organism>
<feature type="transmembrane region" description="Helical" evidence="6">
    <location>
        <begin position="273"/>
        <end position="294"/>
    </location>
</feature>
<dbReference type="InterPro" id="IPR000276">
    <property type="entry name" value="GPCR_Rhodpsn"/>
</dbReference>
<keyword evidence="3 6" id="KW-1133">Transmembrane helix</keyword>
<evidence type="ECO:0000256" key="1">
    <source>
        <dbReference type="ARBA" id="ARBA00004141"/>
    </source>
</evidence>
<evidence type="ECO:0000313" key="7">
    <source>
        <dbReference type="EMBL" id="PTB45160.1"/>
    </source>
</evidence>
<dbReference type="AlphaFoldDB" id="A0A2T3ZK26"/>
<name>A0A2T3ZK26_TRIA4</name>
<keyword evidence="8" id="KW-1185">Reference proteome</keyword>
<feature type="transmembrane region" description="Helical" evidence="6">
    <location>
        <begin position="322"/>
        <end position="338"/>
    </location>
</feature>
<accession>A0A2T3ZK26</accession>
<dbReference type="EMBL" id="KZ679257">
    <property type="protein sequence ID" value="PTB45160.1"/>
    <property type="molecule type" value="Genomic_DNA"/>
</dbReference>
<feature type="transmembrane region" description="Helical" evidence="6">
    <location>
        <begin position="350"/>
        <end position="374"/>
    </location>
</feature>
<evidence type="ECO:0000256" key="4">
    <source>
        <dbReference type="ARBA" id="ARBA00023136"/>
    </source>
</evidence>
<dbReference type="CDD" id="cd00637">
    <property type="entry name" value="7tm_classA_rhodopsin-like"/>
    <property type="match status" value="1"/>
</dbReference>
<feature type="transmembrane region" description="Helical" evidence="6">
    <location>
        <begin position="218"/>
        <end position="240"/>
    </location>
</feature>
<feature type="transmembrane region" description="Helical" evidence="6">
    <location>
        <begin position="182"/>
        <end position="206"/>
    </location>
</feature>
<feature type="region of interest" description="Disordered" evidence="5">
    <location>
        <begin position="488"/>
        <end position="515"/>
    </location>
</feature>
<dbReference type="PANTHER" id="PTHR23112:SF37">
    <property type="entry name" value="G PROTEIN-COUPLED RECEPTOR GPR1"/>
    <property type="match status" value="1"/>
</dbReference>
<dbReference type="GO" id="GO:0007189">
    <property type="term" value="P:adenylate cyclase-activating G protein-coupled receptor signaling pathway"/>
    <property type="evidence" value="ECO:0007669"/>
    <property type="project" value="TreeGrafter"/>
</dbReference>
<dbReference type="STRING" id="1042311.A0A2T3ZK26"/>
<feature type="compositionally biased region" description="Basic and acidic residues" evidence="5">
    <location>
        <begin position="504"/>
        <end position="515"/>
    </location>
</feature>
<keyword evidence="4 6" id="KW-0472">Membrane</keyword>
<dbReference type="Gene3D" id="1.20.1070.10">
    <property type="entry name" value="Rhodopsin 7-helix transmembrane proteins"/>
    <property type="match status" value="1"/>
</dbReference>
<dbReference type="PANTHER" id="PTHR23112">
    <property type="entry name" value="G PROTEIN-COUPLED RECEPTOR 157-RELATED"/>
    <property type="match status" value="1"/>
</dbReference>